<feature type="domain" description="MHD2" evidence="4">
    <location>
        <begin position="1740"/>
        <end position="1858"/>
    </location>
</feature>
<dbReference type="PANTHER" id="PTHR47263">
    <property type="entry name" value="ADENYLATE CYCLASE ACTIVATION PROTEIN GIT1"/>
    <property type="match status" value="1"/>
</dbReference>
<feature type="compositionally biased region" description="Pro residues" evidence="1">
    <location>
        <begin position="245"/>
        <end position="260"/>
    </location>
</feature>
<dbReference type="PROSITE" id="PS51258">
    <property type="entry name" value="MHD1"/>
    <property type="match status" value="1"/>
</dbReference>
<feature type="region of interest" description="Disordered" evidence="1">
    <location>
        <begin position="1"/>
        <end position="506"/>
    </location>
</feature>
<reference evidence="5" key="2">
    <citation type="journal article" date="2022" name="Microbiol. Resour. Announc.">
        <title>Whole-Genome Sequence of Entomortierella parvispora E1425, a Mucoromycotan Fungus Associated with Burkholderiaceae-Related Endosymbiotic Bacteria.</title>
        <authorList>
            <person name="Herlambang A."/>
            <person name="Guo Y."/>
            <person name="Takashima Y."/>
            <person name="Narisawa K."/>
            <person name="Ohta H."/>
            <person name="Nishizawa T."/>
        </authorList>
    </citation>
    <scope>NUCLEOTIDE SEQUENCE</scope>
    <source>
        <strain evidence="5">E1425</strain>
    </source>
</reference>
<feature type="compositionally biased region" description="Low complexity" evidence="1">
    <location>
        <begin position="367"/>
        <end position="389"/>
    </location>
</feature>
<name>A0A9P3M0M4_9FUNG</name>
<feature type="compositionally biased region" description="Gly residues" evidence="1">
    <location>
        <begin position="177"/>
        <end position="198"/>
    </location>
</feature>
<feature type="compositionally biased region" description="Polar residues" evidence="1">
    <location>
        <begin position="694"/>
        <end position="716"/>
    </location>
</feature>
<feature type="compositionally biased region" description="Polar residues" evidence="1">
    <location>
        <begin position="734"/>
        <end position="744"/>
    </location>
</feature>
<gene>
    <name evidence="5" type="ORF">EMPS_09813</name>
</gene>
<feature type="compositionally biased region" description="Polar residues" evidence="1">
    <location>
        <begin position="118"/>
        <end position="133"/>
    </location>
</feature>
<feature type="compositionally biased region" description="Polar residues" evidence="1">
    <location>
        <begin position="309"/>
        <end position="355"/>
    </location>
</feature>
<organism evidence="5 6">
    <name type="scientific">Entomortierella parvispora</name>
    <dbReference type="NCBI Taxonomy" id="205924"/>
    <lineage>
        <taxon>Eukaryota</taxon>
        <taxon>Fungi</taxon>
        <taxon>Fungi incertae sedis</taxon>
        <taxon>Mucoromycota</taxon>
        <taxon>Mortierellomycotina</taxon>
        <taxon>Mortierellomycetes</taxon>
        <taxon>Mortierellales</taxon>
        <taxon>Mortierellaceae</taxon>
        <taxon>Entomortierella</taxon>
    </lineage>
</organism>
<evidence type="ECO:0000259" key="4">
    <source>
        <dbReference type="PROSITE" id="PS51259"/>
    </source>
</evidence>
<evidence type="ECO:0000313" key="6">
    <source>
        <dbReference type="Proteomes" id="UP000827284"/>
    </source>
</evidence>
<keyword evidence="6" id="KW-1185">Reference proteome</keyword>
<dbReference type="Pfam" id="PF00168">
    <property type="entry name" value="C2"/>
    <property type="match status" value="1"/>
</dbReference>
<evidence type="ECO:0000259" key="2">
    <source>
        <dbReference type="PROSITE" id="PS50004"/>
    </source>
</evidence>
<dbReference type="PANTHER" id="PTHR47263:SF1">
    <property type="entry name" value="C2 DOMAIN PROTEIN (AFU_ORTHOLOGUE AFUA_7G02350)"/>
    <property type="match status" value="1"/>
</dbReference>
<dbReference type="InterPro" id="IPR014770">
    <property type="entry name" value="Munc13_1"/>
</dbReference>
<dbReference type="Pfam" id="PF06292">
    <property type="entry name" value="MUN"/>
    <property type="match status" value="1"/>
</dbReference>
<evidence type="ECO:0000313" key="5">
    <source>
        <dbReference type="EMBL" id="GJJ77454.1"/>
    </source>
</evidence>
<dbReference type="InterPro" id="IPR052811">
    <property type="entry name" value="Glucose_resp_signaling"/>
</dbReference>
<proteinExistence type="predicted"/>
<feature type="domain" description="MHD1" evidence="3">
    <location>
        <begin position="1335"/>
        <end position="1453"/>
    </location>
</feature>
<feature type="compositionally biased region" description="Polar residues" evidence="1">
    <location>
        <begin position="458"/>
        <end position="468"/>
    </location>
</feature>
<feature type="compositionally biased region" description="Basic and acidic residues" evidence="1">
    <location>
        <begin position="410"/>
        <end position="425"/>
    </location>
</feature>
<dbReference type="Gene3D" id="2.60.40.150">
    <property type="entry name" value="C2 domain"/>
    <property type="match status" value="1"/>
</dbReference>
<dbReference type="OrthoDB" id="2015333at2759"/>
<evidence type="ECO:0008006" key="7">
    <source>
        <dbReference type="Google" id="ProtNLM"/>
    </source>
</evidence>
<feature type="compositionally biased region" description="Low complexity" evidence="1">
    <location>
        <begin position="447"/>
        <end position="457"/>
    </location>
</feature>
<feature type="compositionally biased region" description="Gly residues" evidence="1">
    <location>
        <begin position="29"/>
        <end position="46"/>
    </location>
</feature>
<protein>
    <recommendedName>
        <fullName evidence="7">C2 domain-containing protein</fullName>
    </recommendedName>
</protein>
<accession>A0A9P3M0M4</accession>
<dbReference type="Proteomes" id="UP000827284">
    <property type="component" value="Unassembled WGS sequence"/>
</dbReference>
<comment type="caution">
    <text evidence="5">The sequence shown here is derived from an EMBL/GenBank/DDBJ whole genome shotgun (WGS) entry which is preliminary data.</text>
</comment>
<dbReference type="EMBL" id="BQFW01000013">
    <property type="protein sequence ID" value="GJJ77454.1"/>
    <property type="molecule type" value="Genomic_DNA"/>
</dbReference>
<reference evidence="5" key="1">
    <citation type="submission" date="2021-11" db="EMBL/GenBank/DDBJ databases">
        <authorList>
            <person name="Herlambang A."/>
            <person name="Guo Y."/>
            <person name="Takashima Y."/>
            <person name="Nishizawa T."/>
        </authorList>
    </citation>
    <scope>NUCLEOTIDE SEQUENCE</scope>
    <source>
        <strain evidence="5">E1425</strain>
    </source>
</reference>
<dbReference type="PROSITE" id="PS50004">
    <property type="entry name" value="C2"/>
    <property type="match status" value="1"/>
</dbReference>
<feature type="compositionally biased region" description="Low complexity" evidence="1">
    <location>
        <begin position="611"/>
        <end position="625"/>
    </location>
</feature>
<feature type="compositionally biased region" description="Low complexity" evidence="1">
    <location>
        <begin position="1"/>
        <end position="11"/>
    </location>
</feature>
<dbReference type="InterPro" id="IPR000008">
    <property type="entry name" value="C2_dom"/>
</dbReference>
<dbReference type="SMART" id="SM00239">
    <property type="entry name" value="C2"/>
    <property type="match status" value="1"/>
</dbReference>
<feature type="compositionally biased region" description="Pro residues" evidence="1">
    <location>
        <begin position="214"/>
        <end position="224"/>
    </location>
</feature>
<feature type="domain" description="C2" evidence="2">
    <location>
        <begin position="1535"/>
        <end position="1649"/>
    </location>
</feature>
<dbReference type="SUPFAM" id="SSF49562">
    <property type="entry name" value="C2 domain (Calcium/lipid-binding domain, CaLB)"/>
    <property type="match status" value="1"/>
</dbReference>
<evidence type="ECO:0000259" key="3">
    <source>
        <dbReference type="PROSITE" id="PS51258"/>
    </source>
</evidence>
<dbReference type="PROSITE" id="PS51259">
    <property type="entry name" value="MHD2"/>
    <property type="match status" value="1"/>
</dbReference>
<dbReference type="Gene3D" id="1.10.357.50">
    <property type="match status" value="1"/>
</dbReference>
<feature type="region of interest" description="Disordered" evidence="1">
    <location>
        <begin position="1869"/>
        <end position="1892"/>
    </location>
</feature>
<dbReference type="InterPro" id="IPR010439">
    <property type="entry name" value="MUN_dom"/>
</dbReference>
<feature type="compositionally biased region" description="Low complexity" evidence="1">
    <location>
        <begin position="268"/>
        <end position="279"/>
    </location>
</feature>
<evidence type="ECO:0000256" key="1">
    <source>
        <dbReference type="SAM" id="MobiDB-lite"/>
    </source>
</evidence>
<sequence>MVDPRGFQPPFGNGPPPPGYPMMPRPGQGQQGQHGHGQGPMHGPGGFNHPSPQMQHQMPHHPGFMPQQPRPSFQGSGAPGPGSPGRVGAGMPMPMPMPMPPQHQHQNQQQSSAHYPHGNNTSSNAGFGPNQTYNNNGHFNNGNNNSGHFNSNNNGHFSNNNNSSNQFAPGFRPGPGPGQGQGPGQGPGQGQGYPGNGMGHRPPFMPSQPGFGPGAPPMPQPVPSPMMMASQSPHPHRHQDWPTVGRPPAPPPVYHPPPAAASPNFGHSPALAPSSAFPPRHGAPPVAQPGQPSFSGVSSAGGGTPYSPGANSGLPSPTPTLKASVPMQNNTSPSNPLANPMSAASTSYKPKTSYQAPPAPSPKKEAAVPSGSPSWQNSSSASTPPSSHSGYQASHSNHRPHLYPAESFDADDRPTELIPIEDDRLSLVSPQAATQPLKGGNASLLQSPSSTPSKPTSAEVSPSPSFATISYLPASPILSDTATRPKESQDAPVFTPTLPPKSPLAATPLGGPAFPAASSFVPSTSYVSAKKDVSKVTLAQPATNASYDSAVKVEVSELRPNSMGAGIHGDSIKVELSDLPSSVHPKPQQSSLDSPISFDGLMESLEAMTMPSSSQSFASSNNAQPSPQPVQGGAVDYFKPLPAISEDGLAQKRYSLSDGPSPQPPPVTRLVPKRPNSAYLPPPPPTSEKASLPRNDSYNPAMPENTTHSPAQSVGISQPFVPPPQDKPQPFTQYQPRTSHQPNHNHSHIGGETLQLFTRPEFMQTPITSMAAFSDKPVQKIPSMVRRGKTLKRAAGITGGVAPPMDMNPSLNFNAQLITRDDLYLYLLRLVLLAQADEVALPPTPALPVTLAVHKDLVKALRARVKDILSGRDQTPAYQDTVVKKALSNMEPKQFKASTNAEELMMGFSIEMSRIQQTMNIPTNNRDAQIAIMVGLIRDVIRQDPFVGSDAVLQRLDKQVKTTAVKPGNAVAQAEELTKVIRDIFKYPENVRQSRMNELRRSSSKQAAIDDLKKCISNLELDSFPYPGPPDYHSKEHHDEFKNRERSALGGLVRVLSAGNPSVASADTPSRQFNPSEFMFIPHDPKAYYHLLLNMCVDHALTARRENDPASALISPAVKAMLIDCGVHWRLTSSWREIILMEVVKERYRDGQVSIAFLLDFLHTKFYKDGDVNQWHISEVNMLSDVYGGLNHMIFDNINHDIKNLESINMDYFRPMLDILDIVHQQEVYQRMNIDLTPFYEDIKETILLQAIQTYNSKDEEVQKEGYENETVPLTKMALYIVSDHGIMKKRFPQPLFGSVDVAAIVVESNLKNFVPLMQNMANMDATKLPMADVFPLYQLCRELVALFEVYAPSSSAHFNISTWFRPYVLKYLETLDNSINGWVTAAIEQDRFEEVSVGAGHSSSASDLFAFFYEPLTWAKGLNWPDEYQRATFISKLAKVFCKAVDLYAQVMETKFNGLMPASVTAVTTTEAKTLAEQLASFAFRSETAEAKKADQFVFTPEMCVLVNNIVAVRQRLDELYRNMDVDEIAQVLQEHGTEPETDPNEPHQFEIVFVGAERLLPMDSNDASDPFVVLSHDGRDVFRTRTIYANINPRWNEVYNVTLTREINYLIRIFDADKMHKDRLCGRQVLSIDPADYEDYMPHDVWLDLVPIGRLLLRVTMKGERDDIQFYFGRTFRSLKRKEADLSGMIVDAMVPSMQACLTEKILFNNFRSKAVFSFFSSSVSSSKVTKVSDEDCDNALGALIDYLEASLPILYDYLTTEGMTMVITRLWKEILTTIESLLIPPLSTEVFGKTPLTELEMHVVFKIIEFIKLYLNGGDAGDGFPLKVLEIPKYRDLLTIRPIYDSSTSELMTEYNRSISIPGRGRLGRQQSDFDRRSAGAVRRPGIDSMTPNPETVLRILRTRDEEGVQSFLESAIETQSKAREARAQAKRDQMAYQRQIMRANQMR</sequence>
<dbReference type="InterPro" id="IPR014772">
    <property type="entry name" value="Munc13_dom-2"/>
</dbReference>
<feature type="compositionally biased region" description="Gly residues" evidence="1">
    <location>
        <begin position="77"/>
        <end position="88"/>
    </location>
</feature>
<dbReference type="InterPro" id="IPR035892">
    <property type="entry name" value="C2_domain_sf"/>
</dbReference>
<dbReference type="Gene3D" id="1.20.58.1100">
    <property type="match status" value="1"/>
</dbReference>
<feature type="compositionally biased region" description="Low complexity" evidence="1">
    <location>
        <begin position="134"/>
        <end position="171"/>
    </location>
</feature>
<feature type="region of interest" description="Disordered" evidence="1">
    <location>
        <begin position="576"/>
        <end position="750"/>
    </location>
</feature>
<feature type="compositionally biased region" description="Pro residues" evidence="1">
    <location>
        <begin position="12"/>
        <end position="24"/>
    </location>
</feature>